<evidence type="ECO:0000256" key="1">
    <source>
        <dbReference type="SAM" id="SignalP"/>
    </source>
</evidence>
<dbReference type="RefSeq" id="WP_141823964.1">
    <property type="nucleotide sequence ID" value="NZ_BAAAQC010000019.1"/>
</dbReference>
<feature type="signal peptide" evidence="1">
    <location>
        <begin position="1"/>
        <end position="28"/>
    </location>
</feature>
<dbReference type="OrthoDB" id="3783345at2"/>
<dbReference type="Proteomes" id="UP000320085">
    <property type="component" value="Unassembled WGS sequence"/>
</dbReference>
<proteinExistence type="predicted"/>
<evidence type="ECO:0000313" key="3">
    <source>
        <dbReference type="Proteomes" id="UP000320085"/>
    </source>
</evidence>
<accession>A0A543PKN2</accession>
<sequence length="222" mass="24107">MRQLHRRSVVAAVVLVLFQMSTPSSAMADAPTPVDESRLVPALSPSFEPWSCQTKQEGPVCKGERHTSSGWVPFDLACGDTQLWANGTSDRFQTRYYNKDYLDTYREFRTNDIDQLSTSPTGPATATISTNVRFSEPFAVPGDDQTRTITTEGVLWDIRSSQGAAVWRAVGRLVEPPDAVGTFSGHVTAAGKTTRFVDAPLPEVLSDETFVSAVCAAVTGSK</sequence>
<feature type="chain" id="PRO_5022145262" description="Secreted protein" evidence="1">
    <location>
        <begin position="29"/>
        <end position="222"/>
    </location>
</feature>
<reference evidence="2 3" key="1">
    <citation type="submission" date="2019-06" db="EMBL/GenBank/DDBJ databases">
        <title>Sequencing the genomes of 1000 actinobacteria strains.</title>
        <authorList>
            <person name="Klenk H.-P."/>
        </authorList>
    </citation>
    <scope>NUCLEOTIDE SEQUENCE [LARGE SCALE GENOMIC DNA]</scope>
    <source>
        <strain evidence="2 3">DSM 21776</strain>
    </source>
</reference>
<evidence type="ECO:0008006" key="4">
    <source>
        <dbReference type="Google" id="ProtNLM"/>
    </source>
</evidence>
<name>A0A543PKN2_9MICO</name>
<comment type="caution">
    <text evidence="2">The sequence shown here is derived from an EMBL/GenBank/DDBJ whole genome shotgun (WGS) entry which is preliminary data.</text>
</comment>
<dbReference type="AlphaFoldDB" id="A0A543PKN2"/>
<protein>
    <recommendedName>
        <fullName evidence="4">Secreted protein</fullName>
    </recommendedName>
</protein>
<organism evidence="2 3">
    <name type="scientific">Humibacillus xanthopallidus</name>
    <dbReference type="NCBI Taxonomy" id="412689"/>
    <lineage>
        <taxon>Bacteria</taxon>
        <taxon>Bacillati</taxon>
        <taxon>Actinomycetota</taxon>
        <taxon>Actinomycetes</taxon>
        <taxon>Micrococcales</taxon>
        <taxon>Intrasporangiaceae</taxon>
        <taxon>Humibacillus</taxon>
    </lineage>
</organism>
<evidence type="ECO:0000313" key="2">
    <source>
        <dbReference type="EMBL" id="TQN44636.1"/>
    </source>
</evidence>
<gene>
    <name evidence="2" type="ORF">FHX52_3852</name>
</gene>
<keyword evidence="1" id="KW-0732">Signal</keyword>
<dbReference type="EMBL" id="VFQF01000003">
    <property type="protein sequence ID" value="TQN44636.1"/>
    <property type="molecule type" value="Genomic_DNA"/>
</dbReference>